<reference evidence="2" key="1">
    <citation type="journal article" date="2014" name="Int. J. Syst. Evol. Microbiol.">
        <title>Complete genome sequence of Corynebacterium casei LMG S-19264T (=DSM 44701T), isolated from a smear-ripened cheese.</title>
        <authorList>
            <consortium name="US DOE Joint Genome Institute (JGI-PGF)"/>
            <person name="Walter F."/>
            <person name="Albersmeier A."/>
            <person name="Kalinowski J."/>
            <person name="Ruckert C."/>
        </authorList>
    </citation>
    <scope>NUCLEOTIDE SEQUENCE</scope>
    <source>
        <strain evidence="2">JCM 4125</strain>
    </source>
</reference>
<keyword evidence="3" id="KW-1185">Reference proteome</keyword>
<gene>
    <name evidence="2" type="ORF">GCM10010226_11720</name>
</gene>
<dbReference type="EMBL" id="BMSA01000002">
    <property type="protein sequence ID" value="GGT37060.1"/>
    <property type="molecule type" value="Genomic_DNA"/>
</dbReference>
<accession>A0A918LQU3</accession>
<evidence type="ECO:0000256" key="1">
    <source>
        <dbReference type="SAM" id="MobiDB-lite"/>
    </source>
</evidence>
<feature type="region of interest" description="Disordered" evidence="1">
    <location>
        <begin position="1"/>
        <end position="33"/>
    </location>
</feature>
<feature type="compositionally biased region" description="Polar residues" evidence="1">
    <location>
        <begin position="12"/>
        <end position="23"/>
    </location>
</feature>
<proteinExistence type="predicted"/>
<comment type="caution">
    <text evidence="2">The sequence shown here is derived from an EMBL/GenBank/DDBJ whole genome shotgun (WGS) entry which is preliminary data.</text>
</comment>
<reference evidence="2" key="2">
    <citation type="submission" date="2020-09" db="EMBL/GenBank/DDBJ databases">
        <authorList>
            <person name="Sun Q."/>
            <person name="Ohkuma M."/>
        </authorList>
    </citation>
    <scope>NUCLEOTIDE SEQUENCE</scope>
    <source>
        <strain evidence="2">JCM 4125</strain>
    </source>
</reference>
<organism evidence="2 3">
    <name type="scientific">Streptomyces phaeofaciens</name>
    <dbReference type="NCBI Taxonomy" id="68254"/>
    <lineage>
        <taxon>Bacteria</taxon>
        <taxon>Bacillati</taxon>
        <taxon>Actinomycetota</taxon>
        <taxon>Actinomycetes</taxon>
        <taxon>Kitasatosporales</taxon>
        <taxon>Streptomycetaceae</taxon>
        <taxon>Streptomyces</taxon>
    </lineage>
</organism>
<name>A0A918LQU3_9ACTN</name>
<evidence type="ECO:0000313" key="2">
    <source>
        <dbReference type="EMBL" id="GGT37060.1"/>
    </source>
</evidence>
<dbReference type="AlphaFoldDB" id="A0A918LQU3"/>
<dbReference type="Proteomes" id="UP000646776">
    <property type="component" value="Unassembled WGS sequence"/>
</dbReference>
<protein>
    <submittedName>
        <fullName evidence="2">Uncharacterized protein</fullName>
    </submittedName>
</protein>
<evidence type="ECO:0000313" key="3">
    <source>
        <dbReference type="Proteomes" id="UP000646776"/>
    </source>
</evidence>
<sequence length="72" mass="7535">MVPGSPTDRSRSPSATRTATAFGSTLVGGTEGSSVEDMRAMLRDDHAEPYVFGVTGVGRVGWRPERIGGLIA</sequence>